<dbReference type="SUPFAM" id="SSF54791">
    <property type="entry name" value="Eukaryotic type KH-domain (KH-domain type I)"/>
    <property type="match status" value="1"/>
</dbReference>
<dbReference type="PANTHER" id="PTHR11208:SF42">
    <property type="entry name" value="QUAKING RELATED 54B, ISOFORM E"/>
    <property type="match status" value="1"/>
</dbReference>
<feature type="compositionally biased region" description="Gly residues" evidence="2">
    <location>
        <begin position="224"/>
        <end position="237"/>
    </location>
</feature>
<dbReference type="InterPro" id="IPR055256">
    <property type="entry name" value="KH_1_KHDC4/BBP-like"/>
</dbReference>
<dbReference type="STRING" id="158441.A0A226F1I0"/>
<feature type="region of interest" description="Disordered" evidence="2">
    <location>
        <begin position="369"/>
        <end position="395"/>
    </location>
</feature>
<evidence type="ECO:0000313" key="4">
    <source>
        <dbReference type="EMBL" id="OXA63622.1"/>
    </source>
</evidence>
<dbReference type="Proteomes" id="UP000198287">
    <property type="component" value="Unassembled WGS sequence"/>
</dbReference>
<keyword evidence="1" id="KW-0694">RNA-binding</keyword>
<dbReference type="GO" id="GO:0003729">
    <property type="term" value="F:mRNA binding"/>
    <property type="evidence" value="ECO:0007669"/>
    <property type="project" value="TreeGrafter"/>
</dbReference>
<keyword evidence="5" id="KW-1185">Reference proteome</keyword>
<dbReference type="GO" id="GO:0000381">
    <property type="term" value="P:regulation of alternative mRNA splicing, via spliceosome"/>
    <property type="evidence" value="ECO:0007669"/>
    <property type="project" value="TreeGrafter"/>
</dbReference>
<evidence type="ECO:0000259" key="3">
    <source>
        <dbReference type="Pfam" id="PF22675"/>
    </source>
</evidence>
<dbReference type="AlphaFoldDB" id="A0A226F1I0"/>
<dbReference type="Pfam" id="PF22675">
    <property type="entry name" value="KH-I_KHDC4-BBP"/>
    <property type="match status" value="1"/>
</dbReference>
<feature type="region of interest" description="Disordered" evidence="2">
    <location>
        <begin position="219"/>
        <end position="357"/>
    </location>
</feature>
<dbReference type="OMA" id="NDDIRME"/>
<organism evidence="4 5">
    <name type="scientific">Folsomia candida</name>
    <name type="common">Springtail</name>
    <dbReference type="NCBI Taxonomy" id="158441"/>
    <lineage>
        <taxon>Eukaryota</taxon>
        <taxon>Metazoa</taxon>
        <taxon>Ecdysozoa</taxon>
        <taxon>Arthropoda</taxon>
        <taxon>Hexapoda</taxon>
        <taxon>Collembola</taxon>
        <taxon>Entomobryomorpha</taxon>
        <taxon>Isotomoidea</taxon>
        <taxon>Isotomidae</taxon>
        <taxon>Proisotominae</taxon>
        <taxon>Folsomia</taxon>
    </lineage>
</organism>
<reference evidence="4 5" key="1">
    <citation type="submission" date="2015-12" db="EMBL/GenBank/DDBJ databases">
        <title>The genome of Folsomia candida.</title>
        <authorList>
            <person name="Faddeeva A."/>
            <person name="Derks M.F."/>
            <person name="Anvar Y."/>
            <person name="Smit S."/>
            <person name="Van Straalen N."/>
            <person name="Roelofs D."/>
        </authorList>
    </citation>
    <scope>NUCLEOTIDE SEQUENCE [LARGE SCALE GENOMIC DNA]</scope>
    <source>
        <strain evidence="4 5">VU population</strain>
        <tissue evidence="4">Whole body</tissue>
    </source>
</reference>
<name>A0A226F1I0_FOLCA</name>
<feature type="region of interest" description="Disordered" evidence="2">
    <location>
        <begin position="1"/>
        <end position="25"/>
    </location>
</feature>
<dbReference type="InterPro" id="IPR036612">
    <property type="entry name" value="KH_dom_type_1_sf"/>
</dbReference>
<dbReference type="InterPro" id="IPR045071">
    <property type="entry name" value="BBP-like"/>
</dbReference>
<feature type="compositionally biased region" description="Polar residues" evidence="2">
    <location>
        <begin position="301"/>
        <end position="312"/>
    </location>
</feature>
<dbReference type="PANTHER" id="PTHR11208">
    <property type="entry name" value="RNA-BINDING PROTEIN RELATED"/>
    <property type="match status" value="1"/>
</dbReference>
<dbReference type="OrthoDB" id="6777263at2759"/>
<sequence length="395" mass="43968">MSSDGADSTDVGGRRGFGRKTSNKIMIKDEPERIGGGNYEGPVDDNFNKFLRNLVKERDSLDAEQYPHVHRLIQAELDRASRGSYGTMAQEPIFIDLYNDPPITLMAKAMPPSRLFPKFNYAGRIIGPKGAYLKALMKETSAKMVLLGKGVMKDKDKEEELRRANDPKYLHLNDDMHVSIHVTASASEAYKRMAYAVSCLKEQVLSDNRTLESLPWIASSSGRMGMGGGGSGSGGGESHNPRYPPSSQQRSYPPLDQPSRSHHHRSAAPQPVYDYDPPSPPVYRRYPNEMSPPPQRRSEPMKTTNYGDSGQWRTMDAPRSNDFVDRRGSSHMPRSRSPPPPSRSYSSGPYDEDPYASYYGSADVYYPPVDNGSYGAMPSSRGGKMSSTRYAPYKK</sequence>
<feature type="domain" description="KHDC4/BBP-like KH-domain type I" evidence="3">
    <location>
        <begin position="117"/>
        <end position="176"/>
    </location>
</feature>
<evidence type="ECO:0000313" key="5">
    <source>
        <dbReference type="Proteomes" id="UP000198287"/>
    </source>
</evidence>
<accession>A0A226F1I0</accession>
<gene>
    <name evidence="4" type="ORF">Fcan01_03473</name>
</gene>
<proteinExistence type="predicted"/>
<evidence type="ECO:0000256" key="1">
    <source>
        <dbReference type="ARBA" id="ARBA00022884"/>
    </source>
</evidence>
<evidence type="ECO:0000256" key="2">
    <source>
        <dbReference type="SAM" id="MobiDB-lite"/>
    </source>
</evidence>
<protein>
    <submittedName>
        <fullName evidence="4">KH domain-containing, RNA-binding, signal transduction-associated protein 3</fullName>
    </submittedName>
</protein>
<feature type="compositionally biased region" description="Low complexity" evidence="2">
    <location>
        <begin position="245"/>
        <end position="254"/>
    </location>
</feature>
<dbReference type="EMBL" id="LNIX01000001">
    <property type="protein sequence ID" value="OXA63622.1"/>
    <property type="molecule type" value="Genomic_DNA"/>
</dbReference>
<dbReference type="GO" id="GO:0005634">
    <property type="term" value="C:nucleus"/>
    <property type="evidence" value="ECO:0007669"/>
    <property type="project" value="TreeGrafter"/>
</dbReference>
<dbReference type="Gene3D" id="3.30.1370.10">
    <property type="entry name" value="K Homology domain, type 1"/>
    <property type="match status" value="1"/>
</dbReference>
<comment type="caution">
    <text evidence="4">The sequence shown here is derived from an EMBL/GenBank/DDBJ whole genome shotgun (WGS) entry which is preliminary data.</text>
</comment>